<reference evidence="5" key="2">
    <citation type="submission" date="2016-10" db="EMBL/GenBank/DDBJ databases">
        <authorList>
            <person name="Wibberg D."/>
        </authorList>
    </citation>
    <scope>NUCLEOTIDE SEQUENCE [LARGE SCALE GENOMIC DNA]</scope>
</reference>
<name>A0A1H8CUI7_9HYPH</name>
<evidence type="ECO:0000313" key="5">
    <source>
        <dbReference type="Proteomes" id="UP000183063"/>
    </source>
</evidence>
<dbReference type="Proteomes" id="UP000198939">
    <property type="component" value="Unassembled WGS sequence"/>
</dbReference>
<feature type="domain" description="Flagellar hook-length control protein-like C-terminal" evidence="2">
    <location>
        <begin position="328"/>
        <end position="399"/>
    </location>
</feature>
<evidence type="ECO:0000313" key="6">
    <source>
        <dbReference type="Proteomes" id="UP000198939"/>
    </source>
</evidence>
<keyword evidence="3" id="KW-0282">Flagellum</keyword>
<feature type="compositionally biased region" description="Gly residues" evidence="1">
    <location>
        <begin position="441"/>
        <end position="453"/>
    </location>
</feature>
<dbReference type="Gene3D" id="3.30.750.140">
    <property type="match status" value="1"/>
</dbReference>
<proteinExistence type="predicted"/>
<dbReference type="AlphaFoldDB" id="A0A1H8CUI7"/>
<feature type="region of interest" description="Disordered" evidence="1">
    <location>
        <begin position="405"/>
        <end position="472"/>
    </location>
</feature>
<dbReference type="STRING" id="501024.RTCCBAU85039_0752"/>
<dbReference type="Proteomes" id="UP000183063">
    <property type="component" value="Unassembled WGS sequence"/>
</dbReference>
<evidence type="ECO:0000256" key="1">
    <source>
        <dbReference type="SAM" id="MobiDB-lite"/>
    </source>
</evidence>
<evidence type="ECO:0000313" key="4">
    <source>
        <dbReference type="EMBL" id="SEM98715.1"/>
    </source>
</evidence>
<feature type="compositionally biased region" description="Basic and acidic residues" evidence="1">
    <location>
        <begin position="96"/>
        <end position="127"/>
    </location>
</feature>
<dbReference type="InterPro" id="IPR021136">
    <property type="entry name" value="Flagellar_hook_control-like_C"/>
</dbReference>
<feature type="region of interest" description="Disordered" evidence="1">
    <location>
        <begin position="94"/>
        <end position="127"/>
    </location>
</feature>
<sequence>MMDISVSGGASGAGAASAAAIGRQTGNGGDTDAGGFSDVLNKASGAKQDSAEQPAVGQHAGDGTDGTDGSASAAPRHANTKALIDLGSASLAAQAEMKEKTSGSADKETKRADPKAKGKHADDADLQDLSDKLDDEATAHSAKGTKLTKADGTEVKKGAEDDAISDVLSLLKQVPTDGTAAAAFAAMAAANQKADGKVATDPKEKSVAGIMPKETSPDAALSVDATVDAQLPGTVVAGDTDATTFRLSRANGRGQSMDMHLGIDRDATGESGGKANIESVSVLDSRRYIGLAQNTNSAAVTAAISGDPEWAHAMQASSALSNAAEWTSTGKVVNTLKIQMNPIDLGLVTATMRLHGDALNVDLKVESGAAYRQLKEDHGKIIEALRSQGYTIDNVTISMAPVDRSDAGNQANAQSQQQGHASAQQGQGGEARERQNQSGQRTGGGSNGSGESGVEGTSPGAAGSGRTGDVYL</sequence>
<feature type="region of interest" description="Disordered" evidence="1">
    <location>
        <begin position="1"/>
        <end position="74"/>
    </location>
</feature>
<gene>
    <name evidence="3" type="ORF">RTCCBAU85039_0752</name>
    <name evidence="4" type="ORF">SAMN05216228_1001304</name>
</gene>
<protein>
    <submittedName>
        <fullName evidence="4">Chemotaxis protein MotD</fullName>
    </submittedName>
    <submittedName>
        <fullName evidence="3">Flagellar hook-length control protein FliK</fullName>
    </submittedName>
</protein>
<evidence type="ECO:0000259" key="2">
    <source>
        <dbReference type="Pfam" id="PF02120"/>
    </source>
</evidence>
<organism evidence="3 5">
    <name type="scientific">Rhizobium tibeticum</name>
    <dbReference type="NCBI Taxonomy" id="501024"/>
    <lineage>
        <taxon>Bacteria</taxon>
        <taxon>Pseudomonadati</taxon>
        <taxon>Pseudomonadota</taxon>
        <taxon>Alphaproteobacteria</taxon>
        <taxon>Hyphomicrobiales</taxon>
        <taxon>Rhizobiaceae</taxon>
        <taxon>Rhizobium/Agrobacterium group</taxon>
        <taxon>Rhizobium</taxon>
    </lineage>
</organism>
<dbReference type="EMBL" id="FOCV01000001">
    <property type="protein sequence ID" value="SEM98715.1"/>
    <property type="molecule type" value="Genomic_DNA"/>
</dbReference>
<accession>A0A1H8CUI7</accession>
<dbReference type="OrthoDB" id="8117459at2"/>
<reference evidence="3" key="1">
    <citation type="submission" date="2016-10" db="EMBL/GenBank/DDBJ databases">
        <authorList>
            <person name="de Groot N.N."/>
        </authorList>
    </citation>
    <scope>NUCLEOTIDE SEQUENCE [LARGE SCALE GENOMIC DNA]</scope>
    <source>
        <strain evidence="3">CCBAU85039</strain>
    </source>
</reference>
<reference evidence="4 6" key="3">
    <citation type="submission" date="2016-10" db="EMBL/GenBank/DDBJ databases">
        <authorList>
            <person name="Varghese N."/>
            <person name="Submissions S."/>
        </authorList>
    </citation>
    <scope>NUCLEOTIDE SEQUENCE [LARGE SCALE GENOMIC DNA]</scope>
    <source>
        <strain evidence="4 6">CGMCC 1.7071</strain>
    </source>
</reference>
<dbReference type="RefSeq" id="WP_072370948.1">
    <property type="nucleotide sequence ID" value="NZ_FNXB01000003.1"/>
</dbReference>
<evidence type="ECO:0000313" key="3">
    <source>
        <dbReference type="EMBL" id="SEH50067.1"/>
    </source>
</evidence>
<keyword evidence="3" id="KW-0969">Cilium</keyword>
<keyword evidence="6" id="KW-1185">Reference proteome</keyword>
<dbReference type="EMBL" id="FNXB01000003">
    <property type="protein sequence ID" value="SEH50067.1"/>
    <property type="molecule type" value="Genomic_DNA"/>
</dbReference>
<dbReference type="InterPro" id="IPR038610">
    <property type="entry name" value="FliK-like_C_sf"/>
</dbReference>
<dbReference type="Pfam" id="PF02120">
    <property type="entry name" value="Flg_hook"/>
    <property type="match status" value="1"/>
</dbReference>
<keyword evidence="3" id="KW-0966">Cell projection</keyword>
<feature type="compositionally biased region" description="Low complexity" evidence="1">
    <location>
        <begin position="407"/>
        <end position="425"/>
    </location>
</feature>